<accession>A0A9J5ZXV1</accession>
<dbReference type="PANTHER" id="PTHR33233:SF17">
    <property type="entry name" value="DUF4283 DOMAIN-CONTAINING PROTEIN"/>
    <property type="match status" value="1"/>
</dbReference>
<sequence length="394" mass="43824">METIDFKDHRTTESKIIINFKGSNIMDSTVPIKTTGLSCDFNMEQGSGSGSQDNQNISLTKEQYGHLAYLLQQFQFTSLLEHSLCPTFCSSSNPLVQCDQRVPCDTGPRRKARGQGSGQGRGRGRSKKMAIATDGSSLGTRAQLGDNGDDDSSKTQDPKRLSMNNSPKTPLSPRSEISTNGTVETATVLTETIAPVDDIIELTEETVQKEERAEIWTSLFANNRAAANGLSLDYIPPQMLDGKPVVQLDKNEMNLETQKWNSALIAYFIGDVPGYNALTRYINQFWSTAAKPEVFYHEEGYYVIRFVNFDFNKEFPTTIPLWVKFPKLPMSCWGKGSLSRIASVIGVPIYADECTAKQTRISYARMLIEVNITQLLPDLKISIVGLSKAWSNRL</sequence>
<organism evidence="3 4">
    <name type="scientific">Solanum commersonii</name>
    <name type="common">Commerson's wild potato</name>
    <name type="synonym">Commerson's nightshade</name>
    <dbReference type="NCBI Taxonomy" id="4109"/>
    <lineage>
        <taxon>Eukaryota</taxon>
        <taxon>Viridiplantae</taxon>
        <taxon>Streptophyta</taxon>
        <taxon>Embryophyta</taxon>
        <taxon>Tracheophyta</taxon>
        <taxon>Spermatophyta</taxon>
        <taxon>Magnoliopsida</taxon>
        <taxon>eudicotyledons</taxon>
        <taxon>Gunneridae</taxon>
        <taxon>Pentapetalae</taxon>
        <taxon>asterids</taxon>
        <taxon>lamiids</taxon>
        <taxon>Solanales</taxon>
        <taxon>Solanaceae</taxon>
        <taxon>Solanoideae</taxon>
        <taxon>Solaneae</taxon>
        <taxon>Solanum</taxon>
    </lineage>
</organism>
<dbReference type="AlphaFoldDB" id="A0A9J5ZXV1"/>
<evidence type="ECO:0000313" key="4">
    <source>
        <dbReference type="Proteomes" id="UP000824120"/>
    </source>
</evidence>
<name>A0A9J5ZXV1_SOLCO</name>
<comment type="caution">
    <text evidence="3">The sequence shown here is derived from an EMBL/GenBank/DDBJ whole genome shotgun (WGS) entry which is preliminary data.</text>
</comment>
<evidence type="ECO:0000313" key="3">
    <source>
        <dbReference type="EMBL" id="KAG5617166.1"/>
    </source>
</evidence>
<feature type="region of interest" description="Disordered" evidence="1">
    <location>
        <begin position="99"/>
        <end position="179"/>
    </location>
</feature>
<keyword evidence="4" id="KW-1185">Reference proteome</keyword>
<evidence type="ECO:0000256" key="1">
    <source>
        <dbReference type="SAM" id="MobiDB-lite"/>
    </source>
</evidence>
<protein>
    <recommendedName>
        <fullName evidence="2">DUF4283 domain-containing protein</fullName>
    </recommendedName>
</protein>
<dbReference type="PANTHER" id="PTHR33233">
    <property type="entry name" value="ENDONUCLEASE/EXONUCLEASE/PHOSPHATASE"/>
    <property type="match status" value="1"/>
</dbReference>
<evidence type="ECO:0000259" key="2">
    <source>
        <dbReference type="Pfam" id="PF14111"/>
    </source>
</evidence>
<reference evidence="3 4" key="1">
    <citation type="submission" date="2020-09" db="EMBL/GenBank/DDBJ databases">
        <title>De no assembly of potato wild relative species, Solanum commersonii.</title>
        <authorList>
            <person name="Cho K."/>
        </authorList>
    </citation>
    <scope>NUCLEOTIDE SEQUENCE [LARGE SCALE GENOMIC DNA]</scope>
    <source>
        <strain evidence="3">LZ3.2</strain>
        <tissue evidence="3">Leaf</tissue>
    </source>
</reference>
<dbReference type="OrthoDB" id="1939300at2759"/>
<feature type="domain" description="DUF4283" evidence="2">
    <location>
        <begin position="257"/>
        <end position="308"/>
    </location>
</feature>
<gene>
    <name evidence="3" type="ORF">H5410_016990</name>
</gene>
<dbReference type="EMBL" id="JACXVP010000003">
    <property type="protein sequence ID" value="KAG5617166.1"/>
    <property type="molecule type" value="Genomic_DNA"/>
</dbReference>
<proteinExistence type="predicted"/>
<dbReference type="Pfam" id="PF14111">
    <property type="entry name" value="DUF4283"/>
    <property type="match status" value="1"/>
</dbReference>
<dbReference type="InterPro" id="IPR025558">
    <property type="entry name" value="DUF4283"/>
</dbReference>
<feature type="compositionally biased region" description="Basic and acidic residues" evidence="1">
    <location>
        <begin position="151"/>
        <end position="160"/>
    </location>
</feature>
<dbReference type="Proteomes" id="UP000824120">
    <property type="component" value="Chromosome 3"/>
</dbReference>